<organism evidence="2 3">
    <name type="scientific">Runella aurantiaca</name>
    <dbReference type="NCBI Taxonomy" id="2282308"/>
    <lineage>
        <taxon>Bacteria</taxon>
        <taxon>Pseudomonadati</taxon>
        <taxon>Bacteroidota</taxon>
        <taxon>Cytophagia</taxon>
        <taxon>Cytophagales</taxon>
        <taxon>Spirosomataceae</taxon>
        <taxon>Runella</taxon>
    </lineage>
</organism>
<sequence>MVSLRPITEADLPTLLDIYASTRADEMALVPEWSETDKRAFLTQQFMAQHQYYQEFYQGANLQIIENDGVSVGRMYVHWNYSPSEVRIMDIALLPDYRRRGIGKKMLESVLNKGAELGKTVTIHVEYNNPAMKLYERLNFRKIGEFNSVYYLYEWKPAANTP</sequence>
<dbReference type="PANTHER" id="PTHR43617">
    <property type="entry name" value="L-AMINO ACID N-ACETYLTRANSFERASE"/>
    <property type="match status" value="1"/>
</dbReference>
<dbReference type="PROSITE" id="PS51186">
    <property type="entry name" value="GNAT"/>
    <property type="match status" value="1"/>
</dbReference>
<dbReference type="InterPro" id="IPR050276">
    <property type="entry name" value="MshD_Acetyltransferase"/>
</dbReference>
<evidence type="ECO:0000259" key="1">
    <source>
        <dbReference type="PROSITE" id="PS51186"/>
    </source>
</evidence>
<dbReference type="PANTHER" id="PTHR43617:SF30">
    <property type="entry name" value="HISTONE ACETYLTRANSFERASE"/>
    <property type="match status" value="1"/>
</dbReference>
<dbReference type="RefSeq" id="WP_114464136.1">
    <property type="nucleotide sequence ID" value="NZ_QPIW01000036.1"/>
</dbReference>
<dbReference type="Pfam" id="PF00583">
    <property type="entry name" value="Acetyltransf_1"/>
    <property type="match status" value="1"/>
</dbReference>
<keyword evidence="2" id="KW-0808">Transferase</keyword>
<comment type="caution">
    <text evidence="2">The sequence shown here is derived from an EMBL/GenBank/DDBJ whole genome shotgun (WGS) entry which is preliminary data.</text>
</comment>
<dbReference type="GO" id="GO:0016747">
    <property type="term" value="F:acyltransferase activity, transferring groups other than amino-acyl groups"/>
    <property type="evidence" value="ECO:0007669"/>
    <property type="project" value="InterPro"/>
</dbReference>
<evidence type="ECO:0000313" key="3">
    <source>
        <dbReference type="Proteomes" id="UP000253141"/>
    </source>
</evidence>
<feature type="domain" description="N-acetyltransferase" evidence="1">
    <location>
        <begin position="2"/>
        <end position="159"/>
    </location>
</feature>
<accession>A0A369I5J7</accession>
<dbReference type="Gene3D" id="3.40.630.30">
    <property type="match status" value="1"/>
</dbReference>
<evidence type="ECO:0000313" key="2">
    <source>
        <dbReference type="EMBL" id="RDB02793.1"/>
    </source>
</evidence>
<reference evidence="2 3" key="1">
    <citation type="submission" date="2018-07" db="EMBL/GenBank/DDBJ databases">
        <title>Genome analysis of Runella aurantiaca.</title>
        <authorList>
            <person name="Yang X."/>
        </authorList>
    </citation>
    <scope>NUCLEOTIDE SEQUENCE [LARGE SCALE GENOMIC DNA]</scope>
    <source>
        <strain evidence="2 3">YX9</strain>
    </source>
</reference>
<gene>
    <name evidence="2" type="ORF">DVG78_27155</name>
</gene>
<protein>
    <submittedName>
        <fullName evidence="2">N-acetyltransferase</fullName>
    </submittedName>
</protein>
<dbReference type="AlphaFoldDB" id="A0A369I5J7"/>
<proteinExistence type="predicted"/>
<dbReference type="InterPro" id="IPR016181">
    <property type="entry name" value="Acyl_CoA_acyltransferase"/>
</dbReference>
<dbReference type="Proteomes" id="UP000253141">
    <property type="component" value="Unassembled WGS sequence"/>
</dbReference>
<dbReference type="OrthoDB" id="7585366at2"/>
<dbReference type="SUPFAM" id="SSF55729">
    <property type="entry name" value="Acyl-CoA N-acyltransferases (Nat)"/>
    <property type="match status" value="1"/>
</dbReference>
<dbReference type="InterPro" id="IPR000182">
    <property type="entry name" value="GNAT_dom"/>
</dbReference>
<dbReference type="CDD" id="cd04301">
    <property type="entry name" value="NAT_SF"/>
    <property type="match status" value="1"/>
</dbReference>
<keyword evidence="3" id="KW-1185">Reference proteome</keyword>
<name>A0A369I5J7_9BACT</name>
<dbReference type="EMBL" id="QPIW01000036">
    <property type="protein sequence ID" value="RDB02793.1"/>
    <property type="molecule type" value="Genomic_DNA"/>
</dbReference>